<dbReference type="EMBL" id="BGZK01001560">
    <property type="protein sequence ID" value="GBP82367.1"/>
    <property type="molecule type" value="Genomic_DNA"/>
</dbReference>
<sequence>MSNAILEYYRNYLEIVLMLVTERSNGPFLALLLSYRFRYVGYSIPSRKADNALVPLLELRVSMGGDDHLLCDDWPSHLPFDYVIKNTVFSGGRSYQPKSRLLNVEKKKFSQIKEKRIYADKETPSGTHSNKSSYMKPNPLSCILRVVTRVSWRSWTQVV</sequence>
<name>A0A4C1Z6U2_EUMVA</name>
<keyword evidence="2" id="KW-1185">Reference proteome</keyword>
<accession>A0A4C1Z6U2</accession>
<protein>
    <submittedName>
        <fullName evidence="1">Uncharacterized protein</fullName>
    </submittedName>
</protein>
<dbReference type="AlphaFoldDB" id="A0A4C1Z6U2"/>
<organism evidence="1 2">
    <name type="scientific">Eumeta variegata</name>
    <name type="common">Bagworm moth</name>
    <name type="synonym">Eumeta japonica</name>
    <dbReference type="NCBI Taxonomy" id="151549"/>
    <lineage>
        <taxon>Eukaryota</taxon>
        <taxon>Metazoa</taxon>
        <taxon>Ecdysozoa</taxon>
        <taxon>Arthropoda</taxon>
        <taxon>Hexapoda</taxon>
        <taxon>Insecta</taxon>
        <taxon>Pterygota</taxon>
        <taxon>Neoptera</taxon>
        <taxon>Endopterygota</taxon>
        <taxon>Lepidoptera</taxon>
        <taxon>Glossata</taxon>
        <taxon>Ditrysia</taxon>
        <taxon>Tineoidea</taxon>
        <taxon>Psychidae</taxon>
        <taxon>Oiketicinae</taxon>
        <taxon>Eumeta</taxon>
    </lineage>
</organism>
<proteinExistence type="predicted"/>
<gene>
    <name evidence="1" type="ORF">EVAR_99507_1</name>
</gene>
<evidence type="ECO:0000313" key="1">
    <source>
        <dbReference type="EMBL" id="GBP82367.1"/>
    </source>
</evidence>
<reference evidence="1 2" key="1">
    <citation type="journal article" date="2019" name="Commun. Biol.">
        <title>The bagworm genome reveals a unique fibroin gene that provides high tensile strength.</title>
        <authorList>
            <person name="Kono N."/>
            <person name="Nakamura H."/>
            <person name="Ohtoshi R."/>
            <person name="Tomita M."/>
            <person name="Numata K."/>
            <person name="Arakawa K."/>
        </authorList>
    </citation>
    <scope>NUCLEOTIDE SEQUENCE [LARGE SCALE GENOMIC DNA]</scope>
</reference>
<comment type="caution">
    <text evidence="1">The sequence shown here is derived from an EMBL/GenBank/DDBJ whole genome shotgun (WGS) entry which is preliminary data.</text>
</comment>
<evidence type="ECO:0000313" key="2">
    <source>
        <dbReference type="Proteomes" id="UP000299102"/>
    </source>
</evidence>
<dbReference type="Proteomes" id="UP000299102">
    <property type="component" value="Unassembled WGS sequence"/>
</dbReference>